<dbReference type="KEGG" id="psl:Psta_4261"/>
<accession>D2R460</accession>
<dbReference type="InterPro" id="IPR050482">
    <property type="entry name" value="Sensor_HK_TwoCompSys"/>
</dbReference>
<dbReference type="EMBL" id="CP001848">
    <property type="protein sequence ID" value="ADB18909.1"/>
    <property type="molecule type" value="Genomic_DNA"/>
</dbReference>
<dbReference type="PANTHER" id="PTHR24421">
    <property type="entry name" value="NITRATE/NITRITE SENSOR PROTEIN NARX-RELATED"/>
    <property type="match status" value="1"/>
</dbReference>
<protein>
    <submittedName>
        <fullName evidence="5">Histidine kinase</fullName>
    </submittedName>
</protein>
<dbReference type="STRING" id="530564.Psta_4261"/>
<keyword evidence="6" id="KW-1185">Reference proteome</keyword>
<dbReference type="GO" id="GO:0016020">
    <property type="term" value="C:membrane"/>
    <property type="evidence" value="ECO:0007669"/>
    <property type="project" value="InterPro"/>
</dbReference>
<name>D2R460_PIRSD</name>
<dbReference type="Pfam" id="PF07730">
    <property type="entry name" value="HisKA_3"/>
    <property type="match status" value="1"/>
</dbReference>
<dbReference type="SUPFAM" id="SSF55874">
    <property type="entry name" value="ATPase domain of HSP90 chaperone/DNA topoisomerase II/histidine kinase"/>
    <property type="match status" value="1"/>
</dbReference>
<evidence type="ECO:0000256" key="2">
    <source>
        <dbReference type="ARBA" id="ARBA00022777"/>
    </source>
</evidence>
<dbReference type="OrthoDB" id="290376at2"/>
<dbReference type="SMART" id="SM00387">
    <property type="entry name" value="HATPase_c"/>
    <property type="match status" value="1"/>
</dbReference>
<gene>
    <name evidence="5" type="ordered locus">Psta_4261</name>
</gene>
<dbReference type="PROSITE" id="PS50109">
    <property type="entry name" value="HIS_KIN"/>
    <property type="match status" value="1"/>
</dbReference>
<dbReference type="HOGENOM" id="CLU_1342228_0_0_0"/>
<dbReference type="AlphaFoldDB" id="D2R460"/>
<dbReference type="InterPro" id="IPR036890">
    <property type="entry name" value="HATPase_C_sf"/>
</dbReference>
<dbReference type="CDD" id="cd16917">
    <property type="entry name" value="HATPase_UhpB-NarQ-NarX-like"/>
    <property type="match status" value="1"/>
</dbReference>
<dbReference type="GO" id="GO:0046983">
    <property type="term" value="F:protein dimerization activity"/>
    <property type="evidence" value="ECO:0007669"/>
    <property type="project" value="InterPro"/>
</dbReference>
<keyword evidence="3" id="KW-0902">Two-component regulatory system</keyword>
<dbReference type="Proteomes" id="UP000001887">
    <property type="component" value="Chromosome"/>
</dbReference>
<evidence type="ECO:0000313" key="6">
    <source>
        <dbReference type="Proteomes" id="UP000001887"/>
    </source>
</evidence>
<evidence type="ECO:0000259" key="4">
    <source>
        <dbReference type="PROSITE" id="PS50109"/>
    </source>
</evidence>
<reference evidence="5 6" key="1">
    <citation type="journal article" date="2009" name="Stand. Genomic Sci.">
        <title>Complete genome sequence of Pirellula staleyi type strain (ATCC 27377).</title>
        <authorList>
            <person name="Clum A."/>
            <person name="Tindall B.J."/>
            <person name="Sikorski J."/>
            <person name="Ivanova N."/>
            <person name="Mavrommatis K."/>
            <person name="Lucas S."/>
            <person name="Glavina del Rio T."/>
            <person name="Nolan M."/>
            <person name="Chen F."/>
            <person name="Tice H."/>
            <person name="Pitluck S."/>
            <person name="Cheng J.F."/>
            <person name="Chertkov O."/>
            <person name="Brettin T."/>
            <person name="Han C."/>
            <person name="Detter J.C."/>
            <person name="Kuske C."/>
            <person name="Bruce D."/>
            <person name="Goodwin L."/>
            <person name="Ovchinikova G."/>
            <person name="Pati A."/>
            <person name="Mikhailova N."/>
            <person name="Chen A."/>
            <person name="Palaniappan K."/>
            <person name="Land M."/>
            <person name="Hauser L."/>
            <person name="Chang Y.J."/>
            <person name="Jeffries C.D."/>
            <person name="Chain P."/>
            <person name="Rohde M."/>
            <person name="Goker M."/>
            <person name="Bristow J."/>
            <person name="Eisen J.A."/>
            <person name="Markowitz V."/>
            <person name="Hugenholtz P."/>
            <person name="Kyrpides N.C."/>
            <person name="Klenk H.P."/>
            <person name="Lapidus A."/>
        </authorList>
    </citation>
    <scope>NUCLEOTIDE SEQUENCE [LARGE SCALE GENOMIC DNA]</scope>
    <source>
        <strain evidence="6">ATCC 27377 / DSM 6068 / ICPB 4128</strain>
    </source>
</reference>
<evidence type="ECO:0000256" key="3">
    <source>
        <dbReference type="ARBA" id="ARBA00023012"/>
    </source>
</evidence>
<dbReference type="eggNOG" id="COG4585">
    <property type="taxonomic scope" value="Bacteria"/>
</dbReference>
<sequence length="204" mass="21270">MSSSSRQPDALLLLGLELHDGAIQSLTAALMFLEAAAAGEGNLANQQRGTELVRSAVTELRALLSDIHEQPSSPITAHELVPKCCASLALALDLQVTCHVDKQPSPAQLSSAQAWHLTRVLGESLRNVARHSGQRAAQVHLASESDQLILTIADRGCGFVPAEVPSGHFGLRGIKLRAELLGGKLAVKSSPGGGTTLVVSLPAS</sequence>
<dbReference type="InterPro" id="IPR011712">
    <property type="entry name" value="Sig_transdc_His_kin_sub3_dim/P"/>
</dbReference>
<evidence type="ECO:0000313" key="5">
    <source>
        <dbReference type="EMBL" id="ADB18909.1"/>
    </source>
</evidence>
<dbReference type="Gene3D" id="3.30.565.10">
    <property type="entry name" value="Histidine kinase-like ATPase, C-terminal domain"/>
    <property type="match status" value="1"/>
</dbReference>
<keyword evidence="1" id="KW-0808">Transferase</keyword>
<evidence type="ECO:0000256" key="1">
    <source>
        <dbReference type="ARBA" id="ARBA00022679"/>
    </source>
</evidence>
<organism evidence="5 6">
    <name type="scientific">Pirellula staleyi (strain ATCC 27377 / DSM 6068 / ICPB 4128)</name>
    <name type="common">Pirella staleyi</name>
    <dbReference type="NCBI Taxonomy" id="530564"/>
    <lineage>
        <taxon>Bacteria</taxon>
        <taxon>Pseudomonadati</taxon>
        <taxon>Planctomycetota</taxon>
        <taxon>Planctomycetia</taxon>
        <taxon>Pirellulales</taxon>
        <taxon>Pirellulaceae</taxon>
        <taxon>Pirellula</taxon>
    </lineage>
</organism>
<feature type="domain" description="Histidine kinase" evidence="4">
    <location>
        <begin position="17"/>
        <end position="204"/>
    </location>
</feature>
<dbReference type="Pfam" id="PF02518">
    <property type="entry name" value="HATPase_c"/>
    <property type="match status" value="1"/>
</dbReference>
<dbReference type="InterPro" id="IPR003594">
    <property type="entry name" value="HATPase_dom"/>
</dbReference>
<dbReference type="InterPro" id="IPR005467">
    <property type="entry name" value="His_kinase_dom"/>
</dbReference>
<keyword evidence="2 5" id="KW-0418">Kinase</keyword>
<dbReference type="GO" id="GO:0000155">
    <property type="term" value="F:phosphorelay sensor kinase activity"/>
    <property type="evidence" value="ECO:0007669"/>
    <property type="project" value="InterPro"/>
</dbReference>
<proteinExistence type="predicted"/>